<keyword evidence="3" id="KW-1185">Reference proteome</keyword>
<dbReference type="Proteomes" id="UP001165667">
    <property type="component" value="Unassembled WGS sequence"/>
</dbReference>
<keyword evidence="1" id="KW-1133">Transmembrane helix</keyword>
<evidence type="ECO:0008006" key="4">
    <source>
        <dbReference type="Google" id="ProtNLM"/>
    </source>
</evidence>
<gene>
    <name evidence="2" type="ORF">M8523_06940</name>
</gene>
<comment type="caution">
    <text evidence="2">The sequence shown here is derived from an EMBL/GenBank/DDBJ whole genome shotgun (WGS) entry which is preliminary data.</text>
</comment>
<evidence type="ECO:0000256" key="1">
    <source>
        <dbReference type="SAM" id="Phobius"/>
    </source>
</evidence>
<dbReference type="AlphaFoldDB" id="A0AA42CLU6"/>
<accession>A0AA42CLU6</accession>
<keyword evidence="1" id="KW-0812">Transmembrane</keyword>
<evidence type="ECO:0000313" key="3">
    <source>
        <dbReference type="Proteomes" id="UP001165667"/>
    </source>
</evidence>
<name>A0AA42CLU6_9HYPH</name>
<feature type="transmembrane region" description="Helical" evidence="1">
    <location>
        <begin position="37"/>
        <end position="58"/>
    </location>
</feature>
<sequence length="59" mass="6297">MDSEEWTDAKAGRVESSVDRRTILSENRTVFATELTYAAWVRTALVALVGGVGVVAALG</sequence>
<dbReference type="EMBL" id="JAMOIM010000003">
    <property type="protein sequence ID" value="MCW6507757.1"/>
    <property type="molecule type" value="Genomic_DNA"/>
</dbReference>
<dbReference type="RefSeq" id="WP_282584116.1">
    <property type="nucleotide sequence ID" value="NZ_JAMOIM010000003.1"/>
</dbReference>
<evidence type="ECO:0000313" key="2">
    <source>
        <dbReference type="EMBL" id="MCW6507757.1"/>
    </source>
</evidence>
<organism evidence="2 3">
    <name type="scientific">Lichenifustis flavocetrariae</name>
    <dbReference type="NCBI Taxonomy" id="2949735"/>
    <lineage>
        <taxon>Bacteria</taxon>
        <taxon>Pseudomonadati</taxon>
        <taxon>Pseudomonadota</taxon>
        <taxon>Alphaproteobacteria</taxon>
        <taxon>Hyphomicrobiales</taxon>
        <taxon>Lichenihabitantaceae</taxon>
        <taxon>Lichenifustis</taxon>
    </lineage>
</organism>
<keyword evidence="1" id="KW-0472">Membrane</keyword>
<protein>
    <recommendedName>
        <fullName evidence="4">DUF202 domain-containing protein</fullName>
    </recommendedName>
</protein>
<proteinExistence type="predicted"/>
<reference evidence="2" key="1">
    <citation type="submission" date="2022-05" db="EMBL/GenBank/DDBJ databases">
        <authorList>
            <person name="Pankratov T."/>
        </authorList>
    </citation>
    <scope>NUCLEOTIDE SEQUENCE</scope>
    <source>
        <strain evidence="2">BP6-180914</strain>
    </source>
</reference>